<organism evidence="1 2">
    <name type="scientific">Acidithiobacillus ferridurans</name>
    <dbReference type="NCBI Taxonomy" id="1232575"/>
    <lineage>
        <taxon>Bacteria</taxon>
        <taxon>Pseudomonadati</taxon>
        <taxon>Pseudomonadota</taxon>
        <taxon>Acidithiobacillia</taxon>
        <taxon>Acidithiobacillales</taxon>
        <taxon>Acidithiobacillaceae</taxon>
        <taxon>Acidithiobacillus</taxon>
    </lineage>
</organism>
<evidence type="ECO:0000313" key="1">
    <source>
        <dbReference type="EMBL" id="BBF66386.1"/>
    </source>
</evidence>
<reference evidence="1 2" key="1">
    <citation type="journal article" date="2018" name="Microbiol. Resour. Announc.">
        <title>Complete Genome Sequence of Acidithiobacillus ferridurans JCM 18981.</title>
        <authorList>
            <person name="Miyauchi T."/>
            <person name="Kouzuma A."/>
            <person name="Abe T."/>
            <person name="Watanabe K."/>
        </authorList>
    </citation>
    <scope>NUCLEOTIDE SEQUENCE [LARGE SCALE GENOMIC DNA]</scope>
    <source>
        <strain evidence="2">ATCC 33020 / DSM 29468 / JCM 18981 / 11Fe</strain>
    </source>
</reference>
<accession>A0A2Z6ILR7</accession>
<dbReference type="AlphaFoldDB" id="A0A2Z6ILR7"/>
<dbReference type="Proteomes" id="UP000280188">
    <property type="component" value="Chromosome"/>
</dbReference>
<proteinExistence type="predicted"/>
<evidence type="ECO:0000313" key="2">
    <source>
        <dbReference type="Proteomes" id="UP000280188"/>
    </source>
</evidence>
<name>A0A2Z6ILR7_ACIFI</name>
<dbReference type="InterPro" id="IPR040572">
    <property type="entry name" value="TackOD1"/>
</dbReference>
<sequence>MSIDNERLLAILHRIQQNGGEWSPIWTPCSSRGYVYETNTESMENNDVLTRDLQYLVQNDYLEKSFADILTGCPACGSHHVNVREVCISCKSAHIEEIPLIHHFRCGYVGPIHLFERDEKGARRCPKCEGKLEHLGTDHDLPGNNYNCLDCNASFQVPDVEALCLSCQKRSQGINLLREEVHKYRISSLGFSALHRGRFFEADHEQFYEAGTQIIRHNLFMQLLEDEKNRQQRYGIHFGLLLVQPVDMTDPLLSIKMMAERVAQKMRSTDRIGRLDREHLLIVLTSCDPSAVAVARTRLIDNDMRVLNIEISPGENIQEQLDIARTQLKNYDRLS</sequence>
<dbReference type="KEGG" id="afj:AFERRID_26040"/>
<keyword evidence="2" id="KW-1185">Reference proteome</keyword>
<gene>
    <name evidence="1" type="ORF">AFERRID_26040</name>
</gene>
<protein>
    <submittedName>
        <fullName evidence="1">Uncharacterized protein</fullName>
    </submittedName>
</protein>
<dbReference type="EMBL" id="AP018795">
    <property type="protein sequence ID" value="BBF66386.1"/>
    <property type="molecule type" value="Genomic_DNA"/>
</dbReference>
<dbReference type="RefSeq" id="WP_126605398.1">
    <property type="nucleotide sequence ID" value="NZ_AP018795.1"/>
</dbReference>
<dbReference type="Pfam" id="PF18551">
    <property type="entry name" value="TackOD1"/>
    <property type="match status" value="1"/>
</dbReference>